<protein>
    <submittedName>
        <fullName evidence="1">Uncharacterized protein</fullName>
    </submittedName>
</protein>
<evidence type="ECO:0000313" key="2">
    <source>
        <dbReference type="Proteomes" id="UP000237105"/>
    </source>
</evidence>
<evidence type="ECO:0000313" key="1">
    <source>
        <dbReference type="EMBL" id="PON50187.1"/>
    </source>
</evidence>
<proteinExistence type="predicted"/>
<sequence length="85" mass="9823">SSSYRRARHTYPPRLEDADEAMLGVDVQFRRPSSKKKRFIHRVIESDFWPPFPPLTSVQLTVAAVELVSTLDFISDHSRPLTQLQ</sequence>
<organism evidence="1 2">
    <name type="scientific">Parasponia andersonii</name>
    <name type="common">Sponia andersonii</name>
    <dbReference type="NCBI Taxonomy" id="3476"/>
    <lineage>
        <taxon>Eukaryota</taxon>
        <taxon>Viridiplantae</taxon>
        <taxon>Streptophyta</taxon>
        <taxon>Embryophyta</taxon>
        <taxon>Tracheophyta</taxon>
        <taxon>Spermatophyta</taxon>
        <taxon>Magnoliopsida</taxon>
        <taxon>eudicotyledons</taxon>
        <taxon>Gunneridae</taxon>
        <taxon>Pentapetalae</taxon>
        <taxon>rosids</taxon>
        <taxon>fabids</taxon>
        <taxon>Rosales</taxon>
        <taxon>Cannabaceae</taxon>
        <taxon>Parasponia</taxon>
    </lineage>
</organism>
<keyword evidence="2" id="KW-1185">Reference proteome</keyword>
<dbReference type="AlphaFoldDB" id="A0A2P5BN16"/>
<name>A0A2P5BN16_PARAD</name>
<reference evidence="2" key="1">
    <citation type="submission" date="2016-06" db="EMBL/GenBank/DDBJ databases">
        <title>Parallel loss of symbiosis genes in relatives of nitrogen-fixing non-legume Parasponia.</title>
        <authorList>
            <person name="Van Velzen R."/>
            <person name="Holmer R."/>
            <person name="Bu F."/>
            <person name="Rutten L."/>
            <person name="Van Zeijl A."/>
            <person name="Liu W."/>
            <person name="Santuari L."/>
            <person name="Cao Q."/>
            <person name="Sharma T."/>
            <person name="Shen D."/>
            <person name="Roswanjaya Y."/>
            <person name="Wardhani T."/>
            <person name="Kalhor M.S."/>
            <person name="Jansen J."/>
            <person name="Van den Hoogen J."/>
            <person name="Gungor B."/>
            <person name="Hartog M."/>
            <person name="Hontelez J."/>
            <person name="Verver J."/>
            <person name="Yang W.-C."/>
            <person name="Schijlen E."/>
            <person name="Repin R."/>
            <person name="Schilthuizen M."/>
            <person name="Schranz E."/>
            <person name="Heidstra R."/>
            <person name="Miyata K."/>
            <person name="Fedorova E."/>
            <person name="Kohlen W."/>
            <person name="Bisseling T."/>
            <person name="Smit S."/>
            <person name="Geurts R."/>
        </authorList>
    </citation>
    <scope>NUCLEOTIDE SEQUENCE [LARGE SCALE GENOMIC DNA]</scope>
    <source>
        <strain evidence="2">cv. WU1-14</strain>
    </source>
</reference>
<accession>A0A2P5BN16</accession>
<gene>
    <name evidence="1" type="ORF">PanWU01x14_225000</name>
</gene>
<comment type="caution">
    <text evidence="1">The sequence shown here is derived from an EMBL/GenBank/DDBJ whole genome shotgun (WGS) entry which is preliminary data.</text>
</comment>
<dbReference type="Proteomes" id="UP000237105">
    <property type="component" value="Unassembled WGS sequence"/>
</dbReference>
<dbReference type="EMBL" id="JXTB01000249">
    <property type="protein sequence ID" value="PON50187.1"/>
    <property type="molecule type" value="Genomic_DNA"/>
</dbReference>
<feature type="non-terminal residue" evidence="1">
    <location>
        <position position="1"/>
    </location>
</feature>